<keyword evidence="2" id="KW-0812">Transmembrane</keyword>
<evidence type="ECO:0000256" key="1">
    <source>
        <dbReference type="SAM" id="Coils"/>
    </source>
</evidence>
<keyword evidence="1" id="KW-0175">Coiled coil</keyword>
<dbReference type="InterPro" id="IPR011123">
    <property type="entry name" value="Y_Y_Y"/>
</dbReference>
<comment type="caution">
    <text evidence="5">The sequence shown here is derived from an EMBL/GenBank/DDBJ whole genome shotgun (WGS) entry which is preliminary data.</text>
</comment>
<dbReference type="RefSeq" id="WP_190893680.1">
    <property type="nucleotide sequence ID" value="NZ_JACWZY010000077.1"/>
</dbReference>
<evidence type="ECO:0000259" key="4">
    <source>
        <dbReference type="Pfam" id="PF07495"/>
    </source>
</evidence>
<feature type="coiled-coil region" evidence="1">
    <location>
        <begin position="817"/>
        <end position="844"/>
    </location>
</feature>
<evidence type="ECO:0000313" key="5">
    <source>
        <dbReference type="EMBL" id="MBD2705862.1"/>
    </source>
</evidence>
<evidence type="ECO:0000256" key="2">
    <source>
        <dbReference type="SAM" id="Phobius"/>
    </source>
</evidence>
<keyword evidence="5" id="KW-0808">Transferase</keyword>
<organism evidence="5 6">
    <name type="scientific">Spirosoma profusum</name>
    <dbReference type="NCBI Taxonomy" id="2771354"/>
    <lineage>
        <taxon>Bacteria</taxon>
        <taxon>Pseudomonadati</taxon>
        <taxon>Bacteroidota</taxon>
        <taxon>Cytophagia</taxon>
        <taxon>Cytophagales</taxon>
        <taxon>Cytophagaceae</taxon>
        <taxon>Spirosoma</taxon>
    </lineage>
</organism>
<dbReference type="Pfam" id="PF06580">
    <property type="entry name" value="His_kinase"/>
    <property type="match status" value="1"/>
</dbReference>
<feature type="transmembrane region" description="Helical" evidence="2">
    <location>
        <begin position="797"/>
        <end position="816"/>
    </location>
</feature>
<dbReference type="Pfam" id="PF07495">
    <property type="entry name" value="Y_Y_Y"/>
    <property type="match status" value="1"/>
</dbReference>
<feature type="domain" description="Two component regulator three Y" evidence="4">
    <location>
        <begin position="735"/>
        <end position="788"/>
    </location>
</feature>
<gene>
    <name evidence="5" type="ORF">IC229_35015</name>
</gene>
<dbReference type="InterPro" id="IPR050640">
    <property type="entry name" value="Bact_2-comp_sensor_kinase"/>
</dbReference>
<dbReference type="PANTHER" id="PTHR34220">
    <property type="entry name" value="SENSOR HISTIDINE KINASE YPDA"/>
    <property type="match status" value="1"/>
</dbReference>
<dbReference type="PANTHER" id="PTHR34220:SF7">
    <property type="entry name" value="SENSOR HISTIDINE KINASE YPDA"/>
    <property type="match status" value="1"/>
</dbReference>
<dbReference type="EMBL" id="JACWZY010000077">
    <property type="protein sequence ID" value="MBD2705862.1"/>
    <property type="molecule type" value="Genomic_DNA"/>
</dbReference>
<keyword evidence="2" id="KW-1133">Transmembrane helix</keyword>
<keyword evidence="6" id="KW-1185">Reference proteome</keyword>
<sequence>MAGKIRIDRWIRIGLLVWLIGCNGWLDAQDQPAHYEFHHIQEKDGLSVNIINCFLQDRDGFLWVGTYDGVNRYDGNQFVQFKHKRMDSHSLLNNTVHDLCEDQQGNIWMAVEEGISRYDKKTGKFTNITTVNTRALGLCNNILCDRTGDIWFTSSRIGLFQYTIQTGQFKYFPYDSTSNPLTTSSYVSNNGLLEDPSHNGLWVADGYGLHYFDRNRRQFLNHRNNPQRLPIFTRHYVSALALDGDRLIFADNDAHQIIMYSLSNQQILKTITPISRQSNRAVFDIATIFVDRKHNLWTSSWNHLLFHIAAESGEITELEHDKSRPTSVAGAFFWSAWQHPDGSIWLGTVNGISYTNPERAFYSVYDIGSLFPPLNDERGIHCLVEDTDGSWWIGTSMRGLLHYSPQTARLDVYKLPNATAEHPYGKVLSSLSIAGDMLYLAGETNLFTFNKVNKTFSSLPLPAPIRQRKARLWNILKDGHYLWATGESTWVFRYHIPTRQWESYPTLPANTQRSYMLSYLFKDRKQGTWVDLYPGGIARFSTQQKAFIVDEHTRDKQYLNKVSSFAEDSAGNFWMSTNGYGLVRYNPRTHRYANWTESEGLAYDHSLAALPDRFGNIWVGSYNKFSVFAPQTNRFLNFSLPYSPDNLEYINHLIPLRNGHILGSLKGYLVEFSPEKLVKQPAYLPAKILISQVNVGDTIWLNHRDLAGVSLKAGESAFAVHFGTLTSASEPTFDYVYQLDGYDEDWKPAADARYAVYTRLPGGDYTFRVKAVLADGRSIPASTLAIHIDTYLYQKRWFQALLAFVVFGLVIGFLRYRAHQRDRLHDLQVQASRLERDKTEIQYQNLINHLNPHFLFNSLTSLNSLINSSPPQASDFLRKLSIIYRYILQNKDNELVTLESELSFVQNYIDLQIARFQKDLQIQVNVPENYRTQRIVPVTIQNLLENAIKHNVIEEENPLVIRIYAEGSSLFVVNNLQKKSFVATSNKQGLASLKSLYQYLSRRQIEVQETATQFVVKVPLL</sequence>
<dbReference type="InterPro" id="IPR010559">
    <property type="entry name" value="Sig_transdc_His_kin_internal"/>
</dbReference>
<dbReference type="InterPro" id="IPR015943">
    <property type="entry name" value="WD40/YVTN_repeat-like_dom_sf"/>
</dbReference>
<dbReference type="InterPro" id="IPR013783">
    <property type="entry name" value="Ig-like_fold"/>
</dbReference>
<protein>
    <submittedName>
        <fullName evidence="5">Histidine kinase</fullName>
    </submittedName>
</protein>
<name>A0A927GAW6_9BACT</name>
<dbReference type="Pfam" id="PF07494">
    <property type="entry name" value="Reg_prop"/>
    <property type="match status" value="2"/>
</dbReference>
<dbReference type="GO" id="GO:0016020">
    <property type="term" value="C:membrane"/>
    <property type="evidence" value="ECO:0007669"/>
    <property type="project" value="InterPro"/>
</dbReference>
<keyword evidence="5" id="KW-0418">Kinase</keyword>
<dbReference type="SUPFAM" id="SSF101898">
    <property type="entry name" value="NHL repeat"/>
    <property type="match status" value="1"/>
</dbReference>
<dbReference type="SUPFAM" id="SSF63829">
    <property type="entry name" value="Calcium-dependent phosphotriesterase"/>
    <property type="match status" value="2"/>
</dbReference>
<evidence type="ECO:0000313" key="6">
    <source>
        <dbReference type="Proteomes" id="UP000598820"/>
    </source>
</evidence>
<dbReference type="Gene3D" id="2.60.40.10">
    <property type="entry name" value="Immunoglobulins"/>
    <property type="match status" value="1"/>
</dbReference>
<keyword evidence="2" id="KW-0472">Membrane</keyword>
<reference evidence="5" key="1">
    <citation type="submission" date="2020-09" db="EMBL/GenBank/DDBJ databases">
        <authorList>
            <person name="Kim M.K."/>
        </authorList>
    </citation>
    <scope>NUCLEOTIDE SEQUENCE</scope>
    <source>
        <strain evidence="5">BT702</strain>
    </source>
</reference>
<dbReference type="Proteomes" id="UP000598820">
    <property type="component" value="Unassembled WGS sequence"/>
</dbReference>
<dbReference type="GO" id="GO:0000155">
    <property type="term" value="F:phosphorelay sensor kinase activity"/>
    <property type="evidence" value="ECO:0007669"/>
    <property type="project" value="InterPro"/>
</dbReference>
<dbReference type="InterPro" id="IPR011110">
    <property type="entry name" value="Reg_prop"/>
</dbReference>
<accession>A0A927GAW6</accession>
<feature type="domain" description="Signal transduction histidine kinase internal region" evidence="3">
    <location>
        <begin position="842"/>
        <end position="919"/>
    </location>
</feature>
<evidence type="ECO:0000259" key="3">
    <source>
        <dbReference type="Pfam" id="PF06580"/>
    </source>
</evidence>
<dbReference type="AlphaFoldDB" id="A0A927GAW6"/>
<proteinExistence type="predicted"/>
<dbReference type="Gene3D" id="2.130.10.10">
    <property type="entry name" value="YVTN repeat-like/Quinoprotein amine dehydrogenase"/>
    <property type="match status" value="3"/>
</dbReference>